<dbReference type="PROSITE" id="PS51257">
    <property type="entry name" value="PROKAR_LIPOPROTEIN"/>
    <property type="match status" value="1"/>
</dbReference>
<keyword evidence="2" id="KW-0812">Transmembrane</keyword>
<dbReference type="AlphaFoldDB" id="A0A0B3RY92"/>
<dbReference type="SUPFAM" id="SSF51905">
    <property type="entry name" value="FAD/NAD(P)-binding domain"/>
    <property type="match status" value="1"/>
</dbReference>
<feature type="domain" description="FAD dependent oxidoreductase" evidence="3">
    <location>
        <begin position="6"/>
        <end position="363"/>
    </location>
</feature>
<keyword evidence="5" id="KW-1185">Reference proteome</keyword>
<dbReference type="PANTHER" id="PTHR13847">
    <property type="entry name" value="SARCOSINE DEHYDROGENASE-RELATED"/>
    <property type="match status" value="1"/>
</dbReference>
<dbReference type="Proteomes" id="UP000030960">
    <property type="component" value="Unassembled WGS sequence"/>
</dbReference>
<feature type="transmembrane region" description="Helical" evidence="2">
    <location>
        <begin position="6"/>
        <end position="24"/>
    </location>
</feature>
<dbReference type="RefSeq" id="WP_052244666.1">
    <property type="nucleotide sequence ID" value="NZ_JSUQ01000016.1"/>
</dbReference>
<protein>
    <submittedName>
        <fullName evidence="4">Dimethylglycine dehydrogenase</fullName>
    </submittedName>
</protein>
<keyword evidence="2" id="KW-1133">Transmembrane helix</keyword>
<reference evidence="4 5" key="1">
    <citation type="submission" date="2014-10" db="EMBL/GenBank/DDBJ databases">
        <title>Genome sequence of Ponticoccus sp. strain UMTAT08 isolated from clonal culture of toxic dinoflagellate Alexandrium tamiyavanichii.</title>
        <authorList>
            <person name="Gan H.Y."/>
            <person name="Muhd D.-D."/>
            <person name="Mohd Noor M.E."/>
            <person name="Yeong Y.S."/>
            <person name="Usup G."/>
        </authorList>
    </citation>
    <scope>NUCLEOTIDE SEQUENCE [LARGE SCALE GENOMIC DNA]</scope>
    <source>
        <strain evidence="4 5">UMTAT08</strain>
    </source>
</reference>
<proteinExistence type="predicted"/>
<sequence length="410" mass="44151">MTTDVRVAIVGGGIVGCSVLYALARRGWTDTVLLERLELTSGSTWHAAGNITHFGHYAEITRLYVDSLKLYQEAEQASGQSIGFHPTGSLRLATSQAELEAYKSLEPLYETLGVPYRVVDADEVGRLHPLVLTEGLFGAAHTPADGHVDASGATHALAKAARNLGAGIRRQSPVTGIRRVADGWELDTDNGALRARHVVLAASFWTRELALQLGLDLPLYAMEHHEVITDDVAELKALGREVPTIRDPAAPANTRQERYSLLCGVYETEPVLWATDGIPPEFGQELLVPNMDRLEEHLLRVMDRIPAFGSSGIRTVNNGPMCFPPDGCPLVGPVRSHEGLWLAAGFPVGIGTGGGSGTYLADWMIDGTPPYALPIIDPARYADPLPASDSFAAMKATYRKGYVMPVLPSA</sequence>
<dbReference type="GO" id="GO:0047865">
    <property type="term" value="F:dimethylglycine dehydrogenase activity"/>
    <property type="evidence" value="ECO:0007669"/>
    <property type="project" value="TreeGrafter"/>
</dbReference>
<dbReference type="InterPro" id="IPR036188">
    <property type="entry name" value="FAD/NAD-bd_sf"/>
</dbReference>
<evidence type="ECO:0000313" key="4">
    <source>
        <dbReference type="EMBL" id="KHQ51713.1"/>
    </source>
</evidence>
<dbReference type="PATRIC" id="fig|1515334.3.peg.3907"/>
<accession>A0A0B3RY92</accession>
<dbReference type="SUPFAM" id="SSF54373">
    <property type="entry name" value="FAD-linked reductases, C-terminal domain"/>
    <property type="match status" value="1"/>
</dbReference>
<dbReference type="GO" id="GO:0005737">
    <property type="term" value="C:cytoplasm"/>
    <property type="evidence" value="ECO:0007669"/>
    <property type="project" value="TreeGrafter"/>
</dbReference>
<evidence type="ECO:0000259" key="3">
    <source>
        <dbReference type="Pfam" id="PF01266"/>
    </source>
</evidence>
<dbReference type="OrthoDB" id="9815989at2"/>
<dbReference type="Gene3D" id="3.30.9.10">
    <property type="entry name" value="D-Amino Acid Oxidase, subunit A, domain 2"/>
    <property type="match status" value="1"/>
</dbReference>
<dbReference type="InterPro" id="IPR006076">
    <property type="entry name" value="FAD-dep_OxRdtase"/>
</dbReference>
<keyword evidence="2" id="KW-0472">Membrane</keyword>
<gene>
    <name evidence="4" type="ORF">OA50_03876</name>
</gene>
<evidence type="ECO:0000256" key="1">
    <source>
        <dbReference type="ARBA" id="ARBA00023002"/>
    </source>
</evidence>
<dbReference type="EMBL" id="JSUQ01000016">
    <property type="protein sequence ID" value="KHQ51713.1"/>
    <property type="molecule type" value="Genomic_DNA"/>
</dbReference>
<dbReference type="PANTHER" id="PTHR13847:SF187">
    <property type="entry name" value="DIMETHYLGLYCINE DEHYDROGENASE, MITOCHONDRIAL"/>
    <property type="match status" value="1"/>
</dbReference>
<evidence type="ECO:0000256" key="2">
    <source>
        <dbReference type="SAM" id="Phobius"/>
    </source>
</evidence>
<evidence type="ECO:0000313" key="5">
    <source>
        <dbReference type="Proteomes" id="UP000030960"/>
    </source>
</evidence>
<organism evidence="4 5">
    <name type="scientific">Mameliella alba</name>
    <dbReference type="NCBI Taxonomy" id="561184"/>
    <lineage>
        <taxon>Bacteria</taxon>
        <taxon>Pseudomonadati</taxon>
        <taxon>Pseudomonadota</taxon>
        <taxon>Alphaproteobacteria</taxon>
        <taxon>Rhodobacterales</taxon>
        <taxon>Roseobacteraceae</taxon>
        <taxon>Mameliella</taxon>
    </lineage>
</organism>
<dbReference type="Gene3D" id="3.50.50.60">
    <property type="entry name" value="FAD/NAD(P)-binding domain"/>
    <property type="match status" value="1"/>
</dbReference>
<comment type="caution">
    <text evidence="4">The sequence shown here is derived from an EMBL/GenBank/DDBJ whole genome shotgun (WGS) entry which is preliminary data.</text>
</comment>
<dbReference type="Pfam" id="PF01266">
    <property type="entry name" value="DAO"/>
    <property type="match status" value="1"/>
</dbReference>
<keyword evidence="1" id="KW-0560">Oxidoreductase</keyword>
<name>A0A0B3RY92_9RHOB</name>